<dbReference type="NCBIfam" id="TIGR01951">
    <property type="entry name" value="nusB"/>
    <property type="match status" value="1"/>
</dbReference>
<keyword evidence="3 6" id="KW-0694">RNA-binding</keyword>
<dbReference type="PANTHER" id="PTHR11078:SF3">
    <property type="entry name" value="ANTITERMINATION NUSB DOMAIN-CONTAINING PROTEIN"/>
    <property type="match status" value="1"/>
</dbReference>
<gene>
    <name evidence="6" type="primary">nusB</name>
    <name evidence="8" type="ORF">SAMN02746068_00511</name>
</gene>
<dbReference type="RefSeq" id="WP_167362562.1">
    <property type="nucleotide sequence ID" value="NZ_FPKS01000002.1"/>
</dbReference>
<evidence type="ECO:0000256" key="3">
    <source>
        <dbReference type="ARBA" id="ARBA00022884"/>
    </source>
</evidence>
<dbReference type="HAMAP" id="MF_00073">
    <property type="entry name" value="NusB"/>
    <property type="match status" value="1"/>
</dbReference>
<comment type="similarity">
    <text evidence="1 6">Belongs to the NusB family.</text>
</comment>
<dbReference type="InterPro" id="IPR006027">
    <property type="entry name" value="NusB_RsmB_TIM44"/>
</dbReference>
<evidence type="ECO:0000259" key="7">
    <source>
        <dbReference type="Pfam" id="PF01029"/>
    </source>
</evidence>
<evidence type="ECO:0000256" key="2">
    <source>
        <dbReference type="ARBA" id="ARBA00022814"/>
    </source>
</evidence>
<proteinExistence type="inferred from homology"/>
<evidence type="ECO:0000313" key="8">
    <source>
        <dbReference type="EMBL" id="SFZ71879.1"/>
    </source>
</evidence>
<keyword evidence="2 6" id="KW-0889">Transcription antitermination</keyword>
<evidence type="ECO:0000256" key="6">
    <source>
        <dbReference type="HAMAP-Rule" id="MF_00073"/>
    </source>
</evidence>
<dbReference type="STRING" id="1122154.SAMN02746068_00511"/>
<dbReference type="GO" id="GO:0031564">
    <property type="term" value="P:transcription antitermination"/>
    <property type="evidence" value="ECO:0007669"/>
    <property type="project" value="UniProtKB-KW"/>
</dbReference>
<dbReference type="Pfam" id="PF01029">
    <property type="entry name" value="NusB"/>
    <property type="match status" value="1"/>
</dbReference>
<dbReference type="GO" id="GO:0003723">
    <property type="term" value="F:RNA binding"/>
    <property type="evidence" value="ECO:0007669"/>
    <property type="project" value="UniProtKB-UniRule"/>
</dbReference>
<protein>
    <recommendedName>
        <fullName evidence="6">Transcription antitermination protein NusB</fullName>
    </recommendedName>
    <alternativeName>
        <fullName evidence="6">Antitermination factor NusB</fullName>
    </alternativeName>
</protein>
<keyword evidence="4 6" id="KW-0805">Transcription regulation</keyword>
<feature type="domain" description="NusB/RsmB/TIM44" evidence="7">
    <location>
        <begin position="108"/>
        <end position="203"/>
    </location>
</feature>
<dbReference type="PANTHER" id="PTHR11078">
    <property type="entry name" value="N UTILIZATION SUBSTANCE PROTEIN B-RELATED"/>
    <property type="match status" value="1"/>
</dbReference>
<dbReference type="GO" id="GO:0005829">
    <property type="term" value="C:cytosol"/>
    <property type="evidence" value="ECO:0007669"/>
    <property type="project" value="TreeGrafter"/>
</dbReference>
<dbReference type="GO" id="GO:0006353">
    <property type="term" value="P:DNA-templated transcription termination"/>
    <property type="evidence" value="ECO:0007669"/>
    <property type="project" value="UniProtKB-UniRule"/>
</dbReference>
<dbReference type="Proteomes" id="UP000185655">
    <property type="component" value="Unassembled WGS sequence"/>
</dbReference>
<organism evidence="8 9">
    <name type="scientific">Pseudolactococcus chungangensis CAU 28 = DSM 22330</name>
    <dbReference type="NCBI Taxonomy" id="1122154"/>
    <lineage>
        <taxon>Bacteria</taxon>
        <taxon>Bacillati</taxon>
        <taxon>Bacillota</taxon>
        <taxon>Bacilli</taxon>
        <taxon>Lactobacillales</taxon>
        <taxon>Streptococcaceae</taxon>
        <taxon>Pseudolactococcus</taxon>
    </lineage>
</organism>
<dbReference type="InterPro" id="IPR011605">
    <property type="entry name" value="NusB_fam"/>
</dbReference>
<sequence>MSTKPLSQHEIRIRAVQALYQLEMTPDETVEDAMVFALTNDDRLSSQELVDENPVAVKPKRKGPGTVYSFTPNREGGVTKQALGADIADVSPEPTVVIPAAAYILTDRFDDVHKPNLEFMMALVYGVRAKKSALDEKMTTYLAKNWSIKRLSPINRVILRLGAFEILFAETPRIVAINEAIELAKAFNDEKDAKFINAILNKIGE</sequence>
<accession>A0A1K2H6F7</accession>
<dbReference type="Gene3D" id="1.10.940.10">
    <property type="entry name" value="NusB-like"/>
    <property type="match status" value="1"/>
</dbReference>
<evidence type="ECO:0000256" key="5">
    <source>
        <dbReference type="ARBA" id="ARBA00023163"/>
    </source>
</evidence>
<name>A0A1K2H6F7_9LACT</name>
<keyword evidence="5 6" id="KW-0804">Transcription</keyword>
<comment type="function">
    <text evidence="6">Involved in transcription antitermination. Required for transcription of ribosomal RNA (rRNA) genes. Binds specifically to the boxA antiterminator sequence of the ribosomal RNA (rrn) operons.</text>
</comment>
<evidence type="ECO:0000313" key="9">
    <source>
        <dbReference type="Proteomes" id="UP000185655"/>
    </source>
</evidence>
<dbReference type="SUPFAM" id="SSF48013">
    <property type="entry name" value="NusB-like"/>
    <property type="match status" value="1"/>
</dbReference>
<evidence type="ECO:0000256" key="1">
    <source>
        <dbReference type="ARBA" id="ARBA00005952"/>
    </source>
</evidence>
<dbReference type="InterPro" id="IPR035926">
    <property type="entry name" value="NusB-like_sf"/>
</dbReference>
<dbReference type="EMBL" id="FPKS01000002">
    <property type="protein sequence ID" value="SFZ71879.1"/>
    <property type="molecule type" value="Genomic_DNA"/>
</dbReference>
<evidence type="ECO:0000256" key="4">
    <source>
        <dbReference type="ARBA" id="ARBA00023015"/>
    </source>
</evidence>
<reference evidence="8 9" key="1">
    <citation type="submission" date="2016-11" db="EMBL/GenBank/DDBJ databases">
        <authorList>
            <person name="Jaros S."/>
            <person name="Januszkiewicz K."/>
            <person name="Wedrychowicz H."/>
        </authorList>
    </citation>
    <scope>NUCLEOTIDE SEQUENCE [LARGE SCALE GENOMIC DNA]</scope>
    <source>
        <strain evidence="8 9">DSM 22330</strain>
    </source>
</reference>
<dbReference type="AlphaFoldDB" id="A0A1K2H6F7"/>